<evidence type="ECO:0000313" key="1">
    <source>
        <dbReference type="EMBL" id="VGO17587.1"/>
    </source>
</evidence>
<dbReference type="EMBL" id="CAAHFG010000005">
    <property type="protein sequence ID" value="VGO17587.1"/>
    <property type="molecule type" value="Genomic_DNA"/>
</dbReference>
<gene>
    <name evidence="1" type="ORF">PDESU_06185</name>
</gene>
<protein>
    <submittedName>
        <fullName evidence="1">Uncharacterized protein</fullName>
    </submittedName>
</protein>
<dbReference type="RefSeq" id="WP_136083075.1">
    <property type="nucleotide sequence ID" value="NZ_CAAHFG010000005.1"/>
</dbReference>
<keyword evidence="2" id="KW-1185">Reference proteome</keyword>
<organism evidence="1 2">
    <name type="scientific">Pontiella desulfatans</name>
    <dbReference type="NCBI Taxonomy" id="2750659"/>
    <lineage>
        <taxon>Bacteria</taxon>
        <taxon>Pseudomonadati</taxon>
        <taxon>Kiritimatiellota</taxon>
        <taxon>Kiritimatiellia</taxon>
        <taxon>Kiritimatiellales</taxon>
        <taxon>Pontiellaceae</taxon>
        <taxon>Pontiella</taxon>
    </lineage>
</organism>
<dbReference type="AlphaFoldDB" id="A0A6C2UDF6"/>
<name>A0A6C2UDF6_PONDE</name>
<dbReference type="Proteomes" id="UP000366872">
    <property type="component" value="Unassembled WGS sequence"/>
</dbReference>
<accession>A0A6C2UDF6</accession>
<evidence type="ECO:0000313" key="2">
    <source>
        <dbReference type="Proteomes" id="UP000366872"/>
    </source>
</evidence>
<proteinExistence type="predicted"/>
<sequence>MKPEARSAVQVDSDLVTRIRALCPDGMDADEFLSMFAEKAIAHNLDTLGMLPPDAVARHLSGNRIQPPHLMERDEVADWCNVNWPDRKKPITAESVRTWERKGWIKPHPYYTRPARYPVEEILAFVNAKFKSPF</sequence>
<reference evidence="1 2" key="1">
    <citation type="submission" date="2019-04" db="EMBL/GenBank/DDBJ databases">
        <authorList>
            <person name="Van Vliet M D."/>
        </authorList>
    </citation>
    <scope>NUCLEOTIDE SEQUENCE [LARGE SCALE GENOMIC DNA]</scope>
    <source>
        <strain evidence="1 2">F1</strain>
    </source>
</reference>